<feature type="binding site" evidence="6">
    <location>
        <position position="169"/>
    </location>
    <ligand>
        <name>a divalent metal cation</name>
        <dbReference type="ChEBI" id="CHEBI:60240"/>
        <label>2</label>
        <note>catalytic</note>
    </ligand>
</feature>
<dbReference type="PRINTS" id="PR00599">
    <property type="entry name" value="MAPEPTIDASE"/>
</dbReference>
<evidence type="ECO:0000256" key="5">
    <source>
        <dbReference type="ARBA" id="ARBA00022801"/>
    </source>
</evidence>
<dbReference type="InterPro" id="IPR036005">
    <property type="entry name" value="Creatinase/aminopeptidase-like"/>
</dbReference>
<reference evidence="9 10" key="1">
    <citation type="submission" date="2016-07" db="EMBL/GenBank/DDBJ databases">
        <title>Detection of Helicobacter winghamensis from caecal content of red fox (Vulpes vulpes).</title>
        <authorList>
            <person name="Zanoni R.G."/>
            <person name="Florio D."/>
            <person name="Caffara M."/>
            <person name="Renzi M."/>
            <person name="Parisi A."/>
            <person name="Pasquali F."/>
            <person name="Manfreda G."/>
        </authorList>
    </citation>
    <scope>NUCLEOTIDE SEQUENCE [LARGE SCALE GENOMIC DNA]</scope>
    <source>
        <strain evidence="9 10">295_13</strain>
    </source>
</reference>
<dbReference type="GO" id="GO:0005829">
    <property type="term" value="C:cytosol"/>
    <property type="evidence" value="ECO:0007669"/>
    <property type="project" value="TreeGrafter"/>
</dbReference>
<name>A0A2N3PJD3_9HELI</name>
<evidence type="ECO:0000313" key="10">
    <source>
        <dbReference type="Proteomes" id="UP000233350"/>
    </source>
</evidence>
<keyword evidence="2 6" id="KW-0031">Aminopeptidase</keyword>
<evidence type="ECO:0000256" key="6">
    <source>
        <dbReference type="HAMAP-Rule" id="MF_01974"/>
    </source>
</evidence>
<dbReference type="GO" id="GO:0006508">
    <property type="term" value="P:proteolysis"/>
    <property type="evidence" value="ECO:0007669"/>
    <property type="project" value="UniProtKB-KW"/>
</dbReference>
<evidence type="ECO:0000256" key="3">
    <source>
        <dbReference type="ARBA" id="ARBA00022670"/>
    </source>
</evidence>
<dbReference type="PANTHER" id="PTHR43330">
    <property type="entry name" value="METHIONINE AMINOPEPTIDASE"/>
    <property type="match status" value="1"/>
</dbReference>
<comment type="catalytic activity">
    <reaction evidence="6 7">
        <text>Release of N-terminal amino acids, preferentially methionine, from peptides and arylamides.</text>
        <dbReference type="EC" id="3.4.11.18"/>
    </reaction>
</comment>
<dbReference type="EMBL" id="MBPK01000032">
    <property type="protein sequence ID" value="PKT81153.1"/>
    <property type="molecule type" value="Genomic_DNA"/>
</dbReference>
<dbReference type="GO" id="GO:0070006">
    <property type="term" value="F:metalloaminopeptidase activity"/>
    <property type="evidence" value="ECO:0007669"/>
    <property type="project" value="UniProtKB-UniRule"/>
</dbReference>
<dbReference type="EC" id="3.4.11.18" evidence="6 7"/>
<dbReference type="AlphaFoldDB" id="A0A2N3PJD3"/>
<evidence type="ECO:0000256" key="2">
    <source>
        <dbReference type="ARBA" id="ARBA00022438"/>
    </source>
</evidence>
<dbReference type="GeneID" id="97289543"/>
<feature type="binding site" evidence="6">
    <location>
        <position position="205"/>
    </location>
    <ligand>
        <name>a divalent metal cation</name>
        <dbReference type="ChEBI" id="CHEBI:60240"/>
        <label>2</label>
        <note>catalytic</note>
    </ligand>
</feature>
<gene>
    <name evidence="6" type="primary">map</name>
    <name evidence="9" type="ORF">BCM31_05075</name>
</gene>
<feature type="binding site" evidence="6">
    <location>
        <position position="106"/>
    </location>
    <ligand>
        <name>a divalent metal cation</name>
        <dbReference type="ChEBI" id="CHEBI:60240"/>
        <label>2</label>
        <note>catalytic</note>
    </ligand>
</feature>
<feature type="binding site" evidence="6">
    <location>
        <position position="95"/>
    </location>
    <ligand>
        <name>a divalent metal cation</name>
        <dbReference type="ChEBI" id="CHEBI:60240"/>
        <label>1</label>
    </ligand>
</feature>
<evidence type="ECO:0000259" key="8">
    <source>
        <dbReference type="Pfam" id="PF00557"/>
    </source>
</evidence>
<dbReference type="PROSITE" id="PS00680">
    <property type="entry name" value="MAP_1"/>
    <property type="match status" value="1"/>
</dbReference>
<dbReference type="HAMAP" id="MF_01974">
    <property type="entry name" value="MetAP_1"/>
    <property type="match status" value="1"/>
</dbReference>
<dbReference type="PANTHER" id="PTHR43330:SF27">
    <property type="entry name" value="METHIONINE AMINOPEPTIDASE"/>
    <property type="match status" value="1"/>
</dbReference>
<comment type="caution">
    <text evidence="9">The sequence shown here is derived from an EMBL/GenBank/DDBJ whole genome shotgun (WGS) entry which is preliminary data.</text>
</comment>
<dbReference type="GO" id="GO:0004239">
    <property type="term" value="F:initiator methionyl aminopeptidase activity"/>
    <property type="evidence" value="ECO:0007669"/>
    <property type="project" value="UniProtKB-UniRule"/>
</dbReference>
<evidence type="ECO:0000313" key="9">
    <source>
        <dbReference type="EMBL" id="PKT81153.1"/>
    </source>
</evidence>
<protein>
    <recommendedName>
        <fullName evidence="6 7">Methionine aminopeptidase</fullName>
        <shortName evidence="6">MAP</shortName>
        <shortName evidence="6">MetAP</shortName>
        <ecNumber evidence="6 7">3.4.11.18</ecNumber>
    </recommendedName>
    <alternativeName>
        <fullName evidence="6">Peptidase M</fullName>
    </alternativeName>
</protein>
<dbReference type="InterPro" id="IPR002467">
    <property type="entry name" value="Pept_M24A_MAP1"/>
</dbReference>
<dbReference type="STRING" id="556267.HWAG_00153"/>
<dbReference type="RefSeq" id="WP_006801844.1">
    <property type="nucleotide sequence ID" value="NZ_CABKOI010000021.1"/>
</dbReference>
<dbReference type="InterPro" id="IPR000994">
    <property type="entry name" value="Pept_M24"/>
</dbReference>
<dbReference type="Pfam" id="PF00557">
    <property type="entry name" value="Peptidase_M24"/>
    <property type="match status" value="1"/>
</dbReference>
<feature type="binding site" evidence="6">
    <location>
        <position position="236"/>
    </location>
    <ligand>
        <name>a divalent metal cation</name>
        <dbReference type="ChEBI" id="CHEBI:60240"/>
        <label>1</label>
    </ligand>
</feature>
<keyword evidence="10" id="KW-1185">Reference proteome</keyword>
<evidence type="ECO:0000256" key="7">
    <source>
        <dbReference type="RuleBase" id="RU003653"/>
    </source>
</evidence>
<sequence>MAIAIRKPNEIKALRAANRIVGKTLNHLKSQIKPGVALKELDKMCEDMIRSCGAIPSFKGLYGFSGSVCTSVNEVIIHGIPTDYKLQVGDIVGLDIGTQLDGWYGDGAITCGVGEISQADQRLIACSKDALYFAISQITTGMHFKELSAILEQFILEYGYVPLRGFCGHGIGRRPHEEPEIPNYLEGKKAKQGDKIKEGMVFCIEPMICQKDGEPRILEDDWSVVSVDGLRGSHYEHTVAIINGKAEILSVE</sequence>
<evidence type="ECO:0000256" key="1">
    <source>
        <dbReference type="ARBA" id="ARBA00002521"/>
    </source>
</evidence>
<dbReference type="Proteomes" id="UP000233350">
    <property type="component" value="Unassembled WGS sequence"/>
</dbReference>
<keyword evidence="4 6" id="KW-0479">Metal-binding</keyword>
<keyword evidence="3 6" id="KW-0645">Protease</keyword>
<dbReference type="SUPFAM" id="SSF55920">
    <property type="entry name" value="Creatinase/aminopeptidase"/>
    <property type="match status" value="1"/>
</dbReference>
<evidence type="ECO:0000256" key="4">
    <source>
        <dbReference type="ARBA" id="ARBA00022723"/>
    </source>
</evidence>
<dbReference type="OrthoDB" id="9802055at2"/>
<dbReference type="NCBIfam" id="TIGR00500">
    <property type="entry name" value="met_pdase_I"/>
    <property type="match status" value="1"/>
</dbReference>
<feature type="binding site" evidence="6">
    <location>
        <position position="78"/>
    </location>
    <ligand>
        <name>substrate</name>
    </ligand>
</feature>
<comment type="subunit">
    <text evidence="6">Monomer.</text>
</comment>
<feature type="binding site" evidence="6">
    <location>
        <position position="176"/>
    </location>
    <ligand>
        <name>substrate</name>
    </ligand>
</feature>
<comment type="function">
    <text evidence="1 6">Removes the N-terminal methionine from nascent proteins. The N-terminal methionine is often cleaved when the second residue in the primary sequence is small and uncharged (Met-Ala-, Cys, Gly, Pro, Ser, Thr, or Val). Requires deformylation of the N(alpha)-formylated initiator methionine before it can be hydrolyzed.</text>
</comment>
<feature type="domain" description="Peptidase M24" evidence="8">
    <location>
        <begin position="13"/>
        <end position="241"/>
    </location>
</feature>
<feature type="binding site" evidence="6">
    <location>
        <position position="236"/>
    </location>
    <ligand>
        <name>a divalent metal cation</name>
        <dbReference type="ChEBI" id="CHEBI:60240"/>
        <label>2</label>
        <note>catalytic</note>
    </ligand>
</feature>
<dbReference type="InterPro" id="IPR001714">
    <property type="entry name" value="Pept_M24_MAP"/>
</dbReference>
<dbReference type="CDD" id="cd01086">
    <property type="entry name" value="MetAP1"/>
    <property type="match status" value="1"/>
</dbReference>
<comment type="similarity">
    <text evidence="6">Belongs to the peptidase M24A family. Methionine aminopeptidase type 1 subfamily.</text>
</comment>
<dbReference type="Gene3D" id="3.90.230.10">
    <property type="entry name" value="Creatinase/methionine aminopeptidase superfamily"/>
    <property type="match status" value="1"/>
</dbReference>
<proteinExistence type="inferred from homology"/>
<feature type="binding site" evidence="6">
    <location>
        <position position="106"/>
    </location>
    <ligand>
        <name>a divalent metal cation</name>
        <dbReference type="ChEBI" id="CHEBI:60240"/>
        <label>1</label>
    </ligand>
</feature>
<organism evidence="9 10">
    <name type="scientific">Helicobacter winghamensis</name>
    <dbReference type="NCBI Taxonomy" id="157268"/>
    <lineage>
        <taxon>Bacteria</taxon>
        <taxon>Pseudomonadati</taxon>
        <taxon>Campylobacterota</taxon>
        <taxon>Epsilonproteobacteria</taxon>
        <taxon>Campylobacterales</taxon>
        <taxon>Helicobacteraceae</taxon>
        <taxon>Helicobacter</taxon>
    </lineage>
</organism>
<keyword evidence="5 6" id="KW-0378">Hydrolase</keyword>
<accession>A0A2N3PJD3</accession>
<dbReference type="GO" id="GO:0046872">
    <property type="term" value="F:metal ion binding"/>
    <property type="evidence" value="ECO:0007669"/>
    <property type="project" value="UniProtKB-UniRule"/>
</dbReference>
<comment type="cofactor">
    <cofactor evidence="6">
        <name>Co(2+)</name>
        <dbReference type="ChEBI" id="CHEBI:48828"/>
    </cofactor>
    <cofactor evidence="6">
        <name>Zn(2+)</name>
        <dbReference type="ChEBI" id="CHEBI:29105"/>
    </cofactor>
    <cofactor evidence="6">
        <name>Mn(2+)</name>
        <dbReference type="ChEBI" id="CHEBI:29035"/>
    </cofactor>
    <cofactor evidence="6">
        <name>Fe(2+)</name>
        <dbReference type="ChEBI" id="CHEBI:29033"/>
    </cofactor>
    <text evidence="6">Binds 2 divalent metal cations per subunit. Has a high-affinity and a low affinity metal-binding site. The true nature of the physiological cofactor is under debate. The enzyme is active with cobalt, zinc, manganese or divalent iron ions. Most likely, methionine aminopeptidases function as mononuclear Fe(2+)-metalloproteases under physiological conditions, and the catalytically relevant metal-binding site has been assigned to the histidine-containing high-affinity site.</text>
</comment>